<proteinExistence type="predicted"/>
<protein>
    <submittedName>
        <fullName evidence="1">Uncharacterized protein</fullName>
    </submittedName>
</protein>
<dbReference type="EMBL" id="JAAVLX010000009">
    <property type="protein sequence ID" value="NOJ43027.1"/>
    <property type="molecule type" value="Genomic_DNA"/>
</dbReference>
<gene>
    <name evidence="1" type="ORF">HCN58_26200</name>
</gene>
<dbReference type="AlphaFoldDB" id="A0A7Y4GWN3"/>
<name>A0A7Y4GWN3_9BRAD</name>
<evidence type="ECO:0000313" key="1">
    <source>
        <dbReference type="EMBL" id="NOJ43027.1"/>
    </source>
</evidence>
<dbReference type="Proteomes" id="UP000544122">
    <property type="component" value="Unassembled WGS sequence"/>
</dbReference>
<accession>A0A7Y4GWN3</accession>
<keyword evidence="2" id="KW-1185">Reference proteome</keyword>
<reference evidence="1 2" key="1">
    <citation type="submission" date="2020-03" db="EMBL/GenBank/DDBJ databases">
        <title>Bradyrhizobium diversity isolated from nodules of Indigofera sp.</title>
        <authorList>
            <person name="Klepa M."/>
            <person name="Helene L."/>
            <person name="Hungria M."/>
        </authorList>
    </citation>
    <scope>NUCLEOTIDE SEQUENCE [LARGE SCALE GENOMIC DNA]</scope>
    <source>
        <strain evidence="1 2">WSM 1791</strain>
    </source>
</reference>
<sequence>MTERKFREQEVQIARYRLLEREVTDPLAASLLHIIILELEADLQTDCDTEHQSAAYVKHV</sequence>
<evidence type="ECO:0000313" key="2">
    <source>
        <dbReference type="Proteomes" id="UP000544122"/>
    </source>
</evidence>
<organism evidence="1 2">
    <name type="scientific">Bradyrhizobium australiense</name>
    <dbReference type="NCBI Taxonomy" id="2721161"/>
    <lineage>
        <taxon>Bacteria</taxon>
        <taxon>Pseudomonadati</taxon>
        <taxon>Pseudomonadota</taxon>
        <taxon>Alphaproteobacteria</taxon>
        <taxon>Hyphomicrobiales</taxon>
        <taxon>Nitrobacteraceae</taxon>
        <taxon>Bradyrhizobium</taxon>
    </lineage>
</organism>
<comment type="caution">
    <text evidence="1">The sequence shown here is derived from an EMBL/GenBank/DDBJ whole genome shotgun (WGS) entry which is preliminary data.</text>
</comment>